<dbReference type="Proteomes" id="UP000299290">
    <property type="component" value="Unassembled WGS sequence"/>
</dbReference>
<evidence type="ECO:0000313" key="2">
    <source>
        <dbReference type="Proteomes" id="UP000299290"/>
    </source>
</evidence>
<sequence>MRGALAALRGLSPAVREDGSAGTPRRYPLAAGEVPPRTLLRTEPLHGVHGLYDRCSYDLFHRLWITLCGLRAPTRMLRAVQRKRTNAVRREK</sequence>
<keyword evidence="2" id="KW-1185">Reference proteome</keyword>
<dbReference type="AlphaFoldDB" id="A0A4D4K869"/>
<gene>
    <name evidence="1" type="ORF">SANT12839_062230</name>
</gene>
<accession>A0A4D4K869</accession>
<reference evidence="1 2" key="1">
    <citation type="journal article" date="2020" name="Int. J. Syst. Evol. Microbiol.">
        <title>Reclassification of Streptomyces castelarensis and Streptomyces sporoclivatus as later heterotypic synonyms of Streptomyces antimycoticus.</title>
        <authorList>
            <person name="Komaki H."/>
            <person name="Tamura T."/>
        </authorList>
    </citation>
    <scope>NUCLEOTIDE SEQUENCE [LARGE SCALE GENOMIC DNA]</scope>
    <source>
        <strain evidence="1 2">NBRC 12839</strain>
    </source>
</reference>
<protein>
    <submittedName>
        <fullName evidence="1">Uncharacterized protein</fullName>
    </submittedName>
</protein>
<proteinExistence type="predicted"/>
<name>A0A4D4K869_9ACTN</name>
<comment type="caution">
    <text evidence="1">The sequence shown here is derived from an EMBL/GenBank/DDBJ whole genome shotgun (WGS) entry which is preliminary data.</text>
</comment>
<evidence type="ECO:0000313" key="1">
    <source>
        <dbReference type="EMBL" id="GDY45341.1"/>
    </source>
</evidence>
<dbReference type="EMBL" id="BJHV01000001">
    <property type="protein sequence ID" value="GDY45341.1"/>
    <property type="molecule type" value="Genomic_DNA"/>
</dbReference>
<organism evidence="1 2">
    <name type="scientific">Streptomyces antimycoticus</name>
    <dbReference type="NCBI Taxonomy" id="68175"/>
    <lineage>
        <taxon>Bacteria</taxon>
        <taxon>Bacillati</taxon>
        <taxon>Actinomycetota</taxon>
        <taxon>Actinomycetes</taxon>
        <taxon>Kitasatosporales</taxon>
        <taxon>Streptomycetaceae</taxon>
        <taxon>Streptomyces</taxon>
        <taxon>Streptomyces violaceusniger group</taxon>
    </lineage>
</organism>